<feature type="transmembrane region" description="Helical" evidence="1">
    <location>
        <begin position="126"/>
        <end position="148"/>
    </location>
</feature>
<comment type="caution">
    <text evidence="2">The sequence shown here is derived from an EMBL/GenBank/DDBJ whole genome shotgun (WGS) entry which is preliminary data.</text>
</comment>
<feature type="transmembrane region" description="Helical" evidence="1">
    <location>
        <begin position="195"/>
        <end position="226"/>
    </location>
</feature>
<evidence type="ECO:0000256" key="1">
    <source>
        <dbReference type="SAM" id="Phobius"/>
    </source>
</evidence>
<organism evidence="2 3">
    <name type="scientific">Sesamum alatum</name>
    <dbReference type="NCBI Taxonomy" id="300844"/>
    <lineage>
        <taxon>Eukaryota</taxon>
        <taxon>Viridiplantae</taxon>
        <taxon>Streptophyta</taxon>
        <taxon>Embryophyta</taxon>
        <taxon>Tracheophyta</taxon>
        <taxon>Spermatophyta</taxon>
        <taxon>Magnoliopsida</taxon>
        <taxon>eudicotyledons</taxon>
        <taxon>Gunneridae</taxon>
        <taxon>Pentapetalae</taxon>
        <taxon>asterids</taxon>
        <taxon>lamiids</taxon>
        <taxon>Lamiales</taxon>
        <taxon>Pedaliaceae</taxon>
        <taxon>Sesamum</taxon>
    </lineage>
</organism>
<dbReference type="AlphaFoldDB" id="A0AAE1YS99"/>
<keyword evidence="1" id="KW-1133">Transmembrane helix</keyword>
<protein>
    <submittedName>
        <fullName evidence="2">Uncharacterized protein</fullName>
    </submittedName>
</protein>
<reference evidence="2" key="2">
    <citation type="journal article" date="2024" name="Plant">
        <title>Genomic evolution and insights into agronomic trait innovations of Sesamum species.</title>
        <authorList>
            <person name="Miao H."/>
            <person name="Wang L."/>
            <person name="Qu L."/>
            <person name="Liu H."/>
            <person name="Sun Y."/>
            <person name="Le M."/>
            <person name="Wang Q."/>
            <person name="Wei S."/>
            <person name="Zheng Y."/>
            <person name="Lin W."/>
            <person name="Duan Y."/>
            <person name="Cao H."/>
            <person name="Xiong S."/>
            <person name="Wang X."/>
            <person name="Wei L."/>
            <person name="Li C."/>
            <person name="Ma Q."/>
            <person name="Ju M."/>
            <person name="Zhao R."/>
            <person name="Li G."/>
            <person name="Mu C."/>
            <person name="Tian Q."/>
            <person name="Mei H."/>
            <person name="Zhang T."/>
            <person name="Gao T."/>
            <person name="Zhang H."/>
        </authorList>
    </citation>
    <scope>NUCLEOTIDE SEQUENCE</scope>
    <source>
        <strain evidence="2">3651</strain>
    </source>
</reference>
<accession>A0AAE1YS99</accession>
<sequence length="274" mass="29962">MLSILSRVPHFGSSLLSAFLLYLWTSPLLILVSLVEFAAGLTSATEFQLLFQFSGQSSNLQLLHFLLPAVVFLLQQPDCFVLPEQGVFQPFLAGLCSSFKPFSSEFTAAVCAQLCQVSRMRGLASFAALLQAFSAPAWGLFCACLGSVPPPFKPFFRLDSSSYTLSLSSVPAGAAGLLFLVLGDQLLHLGRTYRFAWLVFAFQSVSAFSATTLSLSLLLISVVVWWELREFAAMFSFFPLELGLLLCLASFLGSYCRCRTVFMVLGKEPTCCTV</sequence>
<keyword evidence="3" id="KW-1185">Reference proteome</keyword>
<dbReference type="EMBL" id="JACGWO010000002">
    <property type="protein sequence ID" value="KAK4435554.1"/>
    <property type="molecule type" value="Genomic_DNA"/>
</dbReference>
<keyword evidence="1" id="KW-0472">Membrane</keyword>
<evidence type="ECO:0000313" key="3">
    <source>
        <dbReference type="Proteomes" id="UP001293254"/>
    </source>
</evidence>
<gene>
    <name evidence="2" type="ORF">Salat_0718900</name>
</gene>
<feature type="transmembrane region" description="Helical" evidence="1">
    <location>
        <begin position="232"/>
        <end position="253"/>
    </location>
</feature>
<name>A0AAE1YS99_9LAMI</name>
<feature type="transmembrane region" description="Helical" evidence="1">
    <location>
        <begin position="20"/>
        <end position="41"/>
    </location>
</feature>
<feature type="transmembrane region" description="Helical" evidence="1">
    <location>
        <begin position="160"/>
        <end position="183"/>
    </location>
</feature>
<proteinExistence type="predicted"/>
<keyword evidence="1" id="KW-0812">Transmembrane</keyword>
<dbReference type="Proteomes" id="UP001293254">
    <property type="component" value="Unassembled WGS sequence"/>
</dbReference>
<evidence type="ECO:0000313" key="2">
    <source>
        <dbReference type="EMBL" id="KAK4435554.1"/>
    </source>
</evidence>
<reference evidence="2" key="1">
    <citation type="submission" date="2020-06" db="EMBL/GenBank/DDBJ databases">
        <authorList>
            <person name="Li T."/>
            <person name="Hu X."/>
            <person name="Zhang T."/>
            <person name="Song X."/>
            <person name="Zhang H."/>
            <person name="Dai N."/>
            <person name="Sheng W."/>
            <person name="Hou X."/>
            <person name="Wei L."/>
        </authorList>
    </citation>
    <scope>NUCLEOTIDE SEQUENCE</scope>
    <source>
        <strain evidence="2">3651</strain>
        <tissue evidence="2">Leaf</tissue>
    </source>
</reference>